<accession>A0ABS6G494</accession>
<dbReference type="Proteomes" id="UP000779508">
    <property type="component" value="Unassembled WGS sequence"/>
</dbReference>
<evidence type="ECO:0000256" key="2">
    <source>
        <dbReference type="SAM" id="SignalP"/>
    </source>
</evidence>
<gene>
    <name evidence="3" type="ORF">KQI88_12910</name>
</gene>
<protein>
    <submittedName>
        <fullName evidence="3">Stage II sporulation protein P</fullName>
    </submittedName>
</protein>
<keyword evidence="2" id="KW-0732">Signal</keyword>
<feature type="signal peptide" evidence="2">
    <location>
        <begin position="1"/>
        <end position="23"/>
    </location>
</feature>
<keyword evidence="1" id="KW-1133">Transmembrane helix</keyword>
<feature type="chain" id="PRO_5045876602" evidence="2">
    <location>
        <begin position="24"/>
        <end position="389"/>
    </location>
</feature>
<keyword evidence="4" id="KW-1185">Reference proteome</keyword>
<keyword evidence="1" id="KW-0472">Membrane</keyword>
<dbReference type="Pfam" id="PF07454">
    <property type="entry name" value="SpoIIP"/>
    <property type="match status" value="1"/>
</dbReference>
<feature type="transmembrane region" description="Helical" evidence="1">
    <location>
        <begin position="340"/>
        <end position="360"/>
    </location>
</feature>
<evidence type="ECO:0000313" key="4">
    <source>
        <dbReference type="Proteomes" id="UP000779508"/>
    </source>
</evidence>
<sequence length="389" mass="42986">MKKSRLFCILLVLITLMTQIAVADDWYSKEAGYYKVYDSNTNKLLFKTAREVTKNDQYLSGDNKMYKVTKVNKKTNIAYAKFVEDISLPEIDEEAFANIKLALDQKIDISAILTQAEQGDKSKRKVGIYASHTAESYEPSDGTESIVGAGGVLKVAEKLKEGFEGNGVNAIFDNTSHDPHDAGAYKRSRRTALQLIRQQQPTALVDVHRDAVPAEEYLTEINGDPASKVRLVVGRRNQNFKANEEMAMKVKAVADKMHPGLIKDIFYAKGDYNQDLTPRAMLLEMGTYKHTRERAEKSAGYMSEVITTALFGGTFKDERTNAVKEVKPSQSTGQSNKGSGAGILGVLAVIVIGGAGFMFLSSGGTEWKSKISNFGQEFTNFLGRSKKKK</sequence>
<dbReference type="EMBL" id="JAHLQK010000005">
    <property type="protein sequence ID" value="MBU5677315.1"/>
    <property type="molecule type" value="Genomic_DNA"/>
</dbReference>
<evidence type="ECO:0000256" key="1">
    <source>
        <dbReference type="SAM" id="Phobius"/>
    </source>
</evidence>
<name>A0ABS6G494_9FIRM</name>
<organism evidence="3 4">
    <name type="scientific">Alkaliphilus flagellatus</name>
    <dbReference type="NCBI Taxonomy" id="2841507"/>
    <lineage>
        <taxon>Bacteria</taxon>
        <taxon>Bacillati</taxon>
        <taxon>Bacillota</taxon>
        <taxon>Clostridia</taxon>
        <taxon>Peptostreptococcales</taxon>
        <taxon>Natronincolaceae</taxon>
        <taxon>Alkaliphilus</taxon>
    </lineage>
</organism>
<evidence type="ECO:0000313" key="3">
    <source>
        <dbReference type="EMBL" id="MBU5677315.1"/>
    </source>
</evidence>
<dbReference type="InterPro" id="IPR010897">
    <property type="entry name" value="Spore_II_P"/>
</dbReference>
<dbReference type="NCBIfam" id="TIGR02867">
    <property type="entry name" value="spore_II_P"/>
    <property type="match status" value="1"/>
</dbReference>
<dbReference type="RefSeq" id="WP_216417991.1">
    <property type="nucleotide sequence ID" value="NZ_JAHLQK010000005.1"/>
</dbReference>
<comment type="caution">
    <text evidence="3">The sequence shown here is derived from an EMBL/GenBank/DDBJ whole genome shotgun (WGS) entry which is preliminary data.</text>
</comment>
<keyword evidence="1" id="KW-0812">Transmembrane</keyword>
<proteinExistence type="predicted"/>
<reference evidence="3 4" key="1">
    <citation type="submission" date="2021-06" db="EMBL/GenBank/DDBJ databases">
        <authorList>
            <person name="Sun Q."/>
            <person name="Li D."/>
        </authorList>
    </citation>
    <scope>NUCLEOTIDE SEQUENCE [LARGE SCALE GENOMIC DNA]</scope>
    <source>
        <strain evidence="3 4">MSJ-5</strain>
    </source>
</reference>